<dbReference type="EMBL" id="LZJU01000178">
    <property type="protein sequence ID" value="OBH67772.1"/>
    <property type="molecule type" value="Genomic_DNA"/>
</dbReference>
<proteinExistence type="predicted"/>
<feature type="compositionally biased region" description="Basic and acidic residues" evidence="1">
    <location>
        <begin position="24"/>
        <end position="36"/>
    </location>
</feature>
<organism evidence="3 4">
    <name type="scientific">Mycobacterium mantenii</name>
    <dbReference type="NCBI Taxonomy" id="560555"/>
    <lineage>
        <taxon>Bacteria</taxon>
        <taxon>Bacillati</taxon>
        <taxon>Actinomycetota</taxon>
        <taxon>Actinomycetes</taxon>
        <taxon>Mycobacteriales</taxon>
        <taxon>Mycobacteriaceae</taxon>
        <taxon>Mycobacterium</taxon>
        <taxon>Mycobacterium avium complex (MAC)</taxon>
    </lineage>
</organism>
<gene>
    <name evidence="3" type="ORF">A5683_09295</name>
</gene>
<feature type="region of interest" description="Disordered" evidence="1">
    <location>
        <begin position="1"/>
        <end position="94"/>
    </location>
</feature>
<feature type="compositionally biased region" description="Low complexity" evidence="1">
    <location>
        <begin position="37"/>
        <end position="46"/>
    </location>
</feature>
<dbReference type="InterPro" id="IPR043641">
    <property type="entry name" value="PPE-PPW_C"/>
</dbReference>
<sequence length="94" mass="9861">MPAAPVRGEQARRRRRPRPGLIDPGRRYEYLDDASRAESPAASASDRGAGRLGFAGTAHQPDTAPVGLTTVAGGSLDDNPGLPLLPSAWSPETE</sequence>
<protein>
    <recommendedName>
        <fullName evidence="2">PPE-PPW subfamily C-terminal domain-containing protein</fullName>
    </recommendedName>
</protein>
<evidence type="ECO:0000313" key="4">
    <source>
        <dbReference type="Proteomes" id="UP000092389"/>
    </source>
</evidence>
<dbReference type="AlphaFoldDB" id="A0A1A2SVH2"/>
<evidence type="ECO:0000256" key="1">
    <source>
        <dbReference type="SAM" id="MobiDB-lite"/>
    </source>
</evidence>
<reference evidence="3 4" key="1">
    <citation type="submission" date="2016-06" db="EMBL/GenBank/DDBJ databases">
        <authorList>
            <person name="Kjaerup R.B."/>
            <person name="Dalgaard T.S."/>
            <person name="Juul-Madsen H.R."/>
        </authorList>
    </citation>
    <scope>NUCLEOTIDE SEQUENCE [LARGE SCALE GENOMIC DNA]</scope>
    <source>
        <strain evidence="3 4">E152</strain>
    </source>
</reference>
<dbReference type="Proteomes" id="UP000092389">
    <property type="component" value="Unassembled WGS sequence"/>
</dbReference>
<dbReference type="Pfam" id="PF18878">
    <property type="entry name" value="PPE-PPW"/>
    <property type="match status" value="1"/>
</dbReference>
<comment type="caution">
    <text evidence="3">The sequence shown here is derived from an EMBL/GenBank/DDBJ whole genome shotgun (WGS) entry which is preliminary data.</text>
</comment>
<feature type="domain" description="PPE-PPW subfamily C-terminal" evidence="2">
    <location>
        <begin position="44"/>
        <end position="89"/>
    </location>
</feature>
<evidence type="ECO:0000259" key="2">
    <source>
        <dbReference type="Pfam" id="PF18878"/>
    </source>
</evidence>
<evidence type="ECO:0000313" key="3">
    <source>
        <dbReference type="EMBL" id="OBH67772.1"/>
    </source>
</evidence>
<name>A0A1A2SVH2_MYCNT</name>
<accession>A0A1A2SVH2</accession>